<dbReference type="InterPro" id="IPR003673">
    <property type="entry name" value="CoA-Trfase_fam_III"/>
</dbReference>
<dbReference type="InterPro" id="IPR023606">
    <property type="entry name" value="CoA-Trfase_III_dom_1_sf"/>
</dbReference>
<dbReference type="InterPro" id="IPR044855">
    <property type="entry name" value="CoA-Trfase_III_dom3_sf"/>
</dbReference>
<accession>A0AAX0S9T2</accession>
<dbReference type="Pfam" id="PF02515">
    <property type="entry name" value="CoA_transf_3"/>
    <property type="match status" value="1"/>
</dbReference>
<protein>
    <submittedName>
        <fullName evidence="2">CoA transferase</fullName>
    </submittedName>
</protein>
<dbReference type="Gene3D" id="3.30.1540.10">
    <property type="entry name" value="formyl-coa transferase, domain 3"/>
    <property type="match status" value="1"/>
</dbReference>
<reference evidence="2 3" key="1">
    <citation type="submission" date="2017-09" db="EMBL/GenBank/DDBJ databases">
        <title>Large-scale bioinformatics analysis of Bacillus genomes uncovers conserved roles of natural products in bacterial physiology.</title>
        <authorList>
            <consortium name="Agbiome Team Llc"/>
            <person name="Bleich R.M."/>
            <person name="Kirk G.J."/>
            <person name="Santa Maria K.C."/>
            <person name="Allen S.E."/>
            <person name="Farag S."/>
            <person name="Shank E.A."/>
            <person name="Bowers A."/>
        </authorList>
    </citation>
    <scope>NUCLEOTIDE SEQUENCE [LARGE SCALE GENOMIC DNA]</scope>
    <source>
        <strain evidence="2 3">AFS003229</strain>
    </source>
</reference>
<organism evidence="2 3">
    <name type="scientific">Peribacillus butanolivorans</name>
    <dbReference type="NCBI Taxonomy" id="421767"/>
    <lineage>
        <taxon>Bacteria</taxon>
        <taxon>Bacillati</taxon>
        <taxon>Bacillota</taxon>
        <taxon>Bacilli</taxon>
        <taxon>Bacillales</taxon>
        <taxon>Bacillaceae</taxon>
        <taxon>Peribacillus</taxon>
    </lineage>
</organism>
<dbReference type="EMBL" id="NUEQ01000004">
    <property type="protein sequence ID" value="PEJ37764.1"/>
    <property type="molecule type" value="Genomic_DNA"/>
</dbReference>
<name>A0AAX0S9T2_9BACI</name>
<dbReference type="Gene3D" id="3.40.50.10540">
    <property type="entry name" value="Crotonobetainyl-coa:carnitine coa-transferase, domain 1"/>
    <property type="match status" value="1"/>
</dbReference>
<keyword evidence="1 2" id="KW-0808">Transferase</keyword>
<dbReference type="GO" id="GO:0008410">
    <property type="term" value="F:CoA-transferase activity"/>
    <property type="evidence" value="ECO:0007669"/>
    <property type="project" value="TreeGrafter"/>
</dbReference>
<dbReference type="AlphaFoldDB" id="A0AAX0S9T2"/>
<evidence type="ECO:0000256" key="1">
    <source>
        <dbReference type="ARBA" id="ARBA00022679"/>
    </source>
</evidence>
<evidence type="ECO:0000313" key="3">
    <source>
        <dbReference type="Proteomes" id="UP000220106"/>
    </source>
</evidence>
<dbReference type="PANTHER" id="PTHR48207:SF3">
    <property type="entry name" value="SUCCINATE--HYDROXYMETHYLGLUTARATE COA-TRANSFERASE"/>
    <property type="match status" value="1"/>
</dbReference>
<evidence type="ECO:0000313" key="2">
    <source>
        <dbReference type="EMBL" id="PEJ37764.1"/>
    </source>
</evidence>
<dbReference type="PANTHER" id="PTHR48207">
    <property type="entry name" value="SUCCINATE--HYDROXYMETHYLGLUTARATE COA-TRANSFERASE"/>
    <property type="match status" value="1"/>
</dbReference>
<dbReference type="InterPro" id="IPR050483">
    <property type="entry name" value="CoA-transferase_III_domain"/>
</dbReference>
<dbReference type="SUPFAM" id="SSF89796">
    <property type="entry name" value="CoA-transferase family III (CaiB/BaiF)"/>
    <property type="match status" value="1"/>
</dbReference>
<comment type="caution">
    <text evidence="2">The sequence shown here is derived from an EMBL/GenBank/DDBJ whole genome shotgun (WGS) entry which is preliminary data.</text>
</comment>
<dbReference type="Proteomes" id="UP000220106">
    <property type="component" value="Unassembled WGS sequence"/>
</dbReference>
<sequence>MGGILLNLPLEDIKILDLSRIYAGPAGSMILGDLGANVIRIESPKGTDSMRDWSPFVEGESTYYLSANRNKSSVTINLKSETGRLLFLDLVKSADVVLENYKTGTLDRLGIGYETLTQQNPKIILCSVTGYGQTGPFSNEPGFDPVIQAISGLMDVTGSAEGDPTRVGVPVVDIYSSLYAAISILTALRVRDKGGEGQHIDISLLDVQISSLANIASSYLMSGYISKRLGNQHNNVVPYQVFQCSDRPMMIAVGNDKQFNKFCEVLNRPEWLSDDKFRFNSSRVENRDELTEQIQPIFLTKSADEWFQILSTNGIPSGPVNNIEQAFKHPQVKARKMVEEVPHPTLGKVKLVRNPIRFSNIPMTIRKHPPLLGEHTVSFLQEELKLDMNEIERLQSEGVI</sequence>
<proteinExistence type="predicted"/>
<gene>
    <name evidence="2" type="ORF">CN689_02405</name>
</gene>